<sequence>MPFGKVANFVLASKVIVCLQLCSTFHSQFQTLVPSFFSDVNTNRYPSTTIFDRPLISLITSKFRSSSATLSIRNMRWRPFFAKATLAFVNSTGSGSTLICFGSTTCRGGFFRFLDLFEPFVGSGSTLITSSNDSGSGPGWRTSSLVSSTDTFAPELPMSSKICLLIRLKVVKPSSWVWHDGQINAPKSW</sequence>
<name>A0A8D8BNQ8_CULPI</name>
<accession>A0A8D8BNQ8</accession>
<feature type="chain" id="PRO_5034146974" evidence="1">
    <location>
        <begin position="25"/>
        <end position="189"/>
    </location>
</feature>
<feature type="signal peptide" evidence="1">
    <location>
        <begin position="1"/>
        <end position="24"/>
    </location>
</feature>
<organism evidence="2">
    <name type="scientific">Culex pipiens</name>
    <name type="common">House mosquito</name>
    <dbReference type="NCBI Taxonomy" id="7175"/>
    <lineage>
        <taxon>Eukaryota</taxon>
        <taxon>Metazoa</taxon>
        <taxon>Ecdysozoa</taxon>
        <taxon>Arthropoda</taxon>
        <taxon>Hexapoda</taxon>
        <taxon>Insecta</taxon>
        <taxon>Pterygota</taxon>
        <taxon>Neoptera</taxon>
        <taxon>Endopterygota</taxon>
        <taxon>Diptera</taxon>
        <taxon>Nematocera</taxon>
        <taxon>Culicoidea</taxon>
        <taxon>Culicidae</taxon>
        <taxon>Culicinae</taxon>
        <taxon>Culicini</taxon>
        <taxon>Culex</taxon>
        <taxon>Culex</taxon>
    </lineage>
</organism>
<protein>
    <submittedName>
        <fullName evidence="2">(northern house mosquito) hypothetical protein</fullName>
    </submittedName>
</protein>
<evidence type="ECO:0000256" key="1">
    <source>
        <dbReference type="SAM" id="SignalP"/>
    </source>
</evidence>
<reference evidence="2" key="1">
    <citation type="submission" date="2021-05" db="EMBL/GenBank/DDBJ databases">
        <authorList>
            <person name="Alioto T."/>
            <person name="Alioto T."/>
            <person name="Gomez Garrido J."/>
        </authorList>
    </citation>
    <scope>NUCLEOTIDE SEQUENCE</scope>
</reference>
<proteinExistence type="predicted"/>
<dbReference type="EMBL" id="HBUE01076007">
    <property type="protein sequence ID" value="CAG6475056.1"/>
    <property type="molecule type" value="Transcribed_RNA"/>
</dbReference>
<dbReference type="AlphaFoldDB" id="A0A8D8BNQ8"/>
<evidence type="ECO:0000313" key="2">
    <source>
        <dbReference type="EMBL" id="CAG6475056.1"/>
    </source>
</evidence>
<keyword evidence="1" id="KW-0732">Signal</keyword>